<dbReference type="AlphaFoldDB" id="A0A9W8B4C3"/>
<sequence>MTNMSASPITSVQPQAALASPLQGGGFGHEAQPSSVFPNTLYLQLRGRRFQVERETLANFPESVLVVMFPNGIVMSPRTPWPEDNANSADTPHGSSSTAHGNTAACPMDLVHVDFSPEMLEYILKFYDKVVEMSSPDSDGHHDLLGSTSMSYDEYPSTADMTEESMVTAQTSFSAPRDTSNGNGSQSAIPATNQAPSAGGVTNASQITTTTTASDPSMAPTSENPSLASSSYMLFANVPHPYFHDKHGIIVLREDLDYFTIVKPFVANGPVTGNPGDADRPPEKTTDIAPMTVDELKRRCGEVLLGHRHVFAALERNMRQHQQQPQSADDDDDAAATPTVAGGGVEQQLIDMLCVSGFARDAQWGCRVKEPSKAAIASLSLVRLEATGQAAQMVAAQKLLLFWKKPARKCWWDGTDIVLNNSKTDVPVRVWCRRTWTLELALV</sequence>
<feature type="region of interest" description="Disordered" evidence="1">
    <location>
        <begin position="318"/>
        <end position="341"/>
    </location>
</feature>
<organism evidence="2 3">
    <name type="scientific">Dimargaris verticillata</name>
    <dbReference type="NCBI Taxonomy" id="2761393"/>
    <lineage>
        <taxon>Eukaryota</taxon>
        <taxon>Fungi</taxon>
        <taxon>Fungi incertae sedis</taxon>
        <taxon>Zoopagomycota</taxon>
        <taxon>Kickxellomycotina</taxon>
        <taxon>Dimargaritomycetes</taxon>
        <taxon>Dimargaritales</taxon>
        <taxon>Dimargaritaceae</taxon>
        <taxon>Dimargaris</taxon>
    </lineage>
</organism>
<gene>
    <name evidence="2" type="ORF">H4R34_001030</name>
</gene>
<evidence type="ECO:0000256" key="1">
    <source>
        <dbReference type="SAM" id="MobiDB-lite"/>
    </source>
</evidence>
<comment type="caution">
    <text evidence="2">The sequence shown here is derived from an EMBL/GenBank/DDBJ whole genome shotgun (WGS) entry which is preliminary data.</text>
</comment>
<dbReference type="Proteomes" id="UP001151582">
    <property type="component" value="Unassembled WGS sequence"/>
</dbReference>
<evidence type="ECO:0000313" key="3">
    <source>
        <dbReference type="Proteomes" id="UP001151582"/>
    </source>
</evidence>
<feature type="compositionally biased region" description="Polar residues" evidence="1">
    <location>
        <begin position="85"/>
        <end position="101"/>
    </location>
</feature>
<feature type="region of interest" description="Disordered" evidence="1">
    <location>
        <begin position="78"/>
        <end position="101"/>
    </location>
</feature>
<dbReference type="InterPro" id="IPR011333">
    <property type="entry name" value="SKP1/BTB/POZ_sf"/>
</dbReference>
<protein>
    <recommendedName>
        <fullName evidence="4">Phosphatase activator</fullName>
    </recommendedName>
</protein>
<feature type="region of interest" description="Disordered" evidence="1">
    <location>
        <begin position="163"/>
        <end position="202"/>
    </location>
</feature>
<feature type="compositionally biased region" description="Polar residues" evidence="1">
    <location>
        <begin position="165"/>
        <end position="202"/>
    </location>
</feature>
<keyword evidence="3" id="KW-1185">Reference proteome</keyword>
<dbReference type="EMBL" id="JANBQB010000039">
    <property type="protein sequence ID" value="KAJ1983839.1"/>
    <property type="molecule type" value="Genomic_DNA"/>
</dbReference>
<evidence type="ECO:0000313" key="2">
    <source>
        <dbReference type="EMBL" id="KAJ1983839.1"/>
    </source>
</evidence>
<dbReference type="OrthoDB" id="9451547at2759"/>
<accession>A0A9W8B4C3</accession>
<name>A0A9W8B4C3_9FUNG</name>
<evidence type="ECO:0008006" key="4">
    <source>
        <dbReference type="Google" id="ProtNLM"/>
    </source>
</evidence>
<proteinExistence type="predicted"/>
<dbReference type="Gene3D" id="3.30.710.10">
    <property type="entry name" value="Potassium Channel Kv1.1, Chain A"/>
    <property type="match status" value="1"/>
</dbReference>
<dbReference type="SUPFAM" id="SSF54695">
    <property type="entry name" value="POZ domain"/>
    <property type="match status" value="1"/>
</dbReference>
<reference evidence="2" key="1">
    <citation type="submission" date="2022-07" db="EMBL/GenBank/DDBJ databases">
        <title>Phylogenomic reconstructions and comparative analyses of Kickxellomycotina fungi.</title>
        <authorList>
            <person name="Reynolds N.K."/>
            <person name="Stajich J.E."/>
            <person name="Barry K."/>
            <person name="Grigoriev I.V."/>
            <person name="Crous P."/>
            <person name="Smith M.E."/>
        </authorList>
    </citation>
    <scope>NUCLEOTIDE SEQUENCE</scope>
    <source>
        <strain evidence="2">RSA 567</strain>
    </source>
</reference>